<dbReference type="Proteomes" id="UP000826212">
    <property type="component" value="Chromosome"/>
</dbReference>
<evidence type="ECO:0000313" key="2">
    <source>
        <dbReference type="Proteomes" id="UP000826212"/>
    </source>
</evidence>
<gene>
    <name evidence="1" type="ORF">K4L44_11880</name>
</gene>
<accession>A0AC61NQV9</accession>
<sequence>MIVGENDSGKTGLLKIMYAATKSIEEFGIKQKHSPEPFKKVLSNKLGNCFNSRKGGIGRMVRRGADEKLSSEISYCDKSHLYFSFSSSAKEQVADITDHIKEFDGHINTIFLPAKEVLSIFKTIEIARDTLFIPEFDDTYYDLVKSLKIPTKKGKIESNLVSVNQTLERVFEGEVQQKKEGVNIDFIFKKGKSEFPMSFTAEGVKKIGILTTLIRNRQLHKDSILFMDEPDSNLHPKAIRELCEIIYSMSKAGVQIFISTHNYFMIKQLSIIARRQLESMSCISLSLDDQHAGNFVSSDLKDGLPENSIVAEALKMIDEEIDLDLM</sequence>
<keyword evidence="2" id="KW-1185">Reference proteome</keyword>
<name>A0AC61NQV9_9BACT</name>
<organism evidence="1 2">
    <name type="scientific">Halosquirtibacter laminarini</name>
    <dbReference type="NCBI Taxonomy" id="3374600"/>
    <lineage>
        <taxon>Bacteria</taxon>
        <taxon>Pseudomonadati</taxon>
        <taxon>Bacteroidota</taxon>
        <taxon>Bacteroidia</taxon>
        <taxon>Marinilabiliales</taxon>
        <taxon>Prolixibacteraceae</taxon>
        <taxon>Halosquirtibacter</taxon>
    </lineage>
</organism>
<proteinExistence type="predicted"/>
<keyword evidence="1" id="KW-0067">ATP-binding</keyword>
<evidence type="ECO:0000313" key="1">
    <source>
        <dbReference type="EMBL" id="QZE13284.1"/>
    </source>
</evidence>
<protein>
    <submittedName>
        <fullName evidence="1">ATP-binding protein</fullName>
    </submittedName>
</protein>
<dbReference type="EMBL" id="CP081303">
    <property type="protein sequence ID" value="QZE13284.1"/>
    <property type="molecule type" value="Genomic_DNA"/>
</dbReference>
<keyword evidence="1" id="KW-0547">Nucleotide-binding</keyword>
<reference evidence="1" key="1">
    <citation type="submission" date="2021-08" db="EMBL/GenBank/DDBJ databases">
        <title>Novel anaerobic bacterium isolated from sea squirt in East Sea, Republic of Korea.</title>
        <authorList>
            <person name="Nguyen T.H."/>
            <person name="Li Z."/>
            <person name="Lee Y.-J."/>
            <person name="Ko J."/>
            <person name="Kim S.-G."/>
        </authorList>
    </citation>
    <scope>NUCLEOTIDE SEQUENCE</scope>
    <source>
        <strain evidence="1">KCTC 25031</strain>
    </source>
</reference>